<reference evidence="1 2" key="1">
    <citation type="journal article" date="2021" name="BMC Genomics">
        <title>Datura genome reveals duplications of psychoactive alkaloid biosynthetic genes and high mutation rate following tissue culture.</title>
        <authorList>
            <person name="Rajewski A."/>
            <person name="Carter-House D."/>
            <person name="Stajich J."/>
            <person name="Litt A."/>
        </authorList>
    </citation>
    <scope>NUCLEOTIDE SEQUENCE [LARGE SCALE GENOMIC DNA]</scope>
    <source>
        <strain evidence="1">AR-01</strain>
    </source>
</reference>
<comment type="caution">
    <text evidence="1">The sequence shown here is derived from an EMBL/GenBank/DDBJ whole genome shotgun (WGS) entry which is preliminary data.</text>
</comment>
<organism evidence="1 2">
    <name type="scientific">Datura stramonium</name>
    <name type="common">Jimsonweed</name>
    <name type="synonym">Common thornapple</name>
    <dbReference type="NCBI Taxonomy" id="4076"/>
    <lineage>
        <taxon>Eukaryota</taxon>
        <taxon>Viridiplantae</taxon>
        <taxon>Streptophyta</taxon>
        <taxon>Embryophyta</taxon>
        <taxon>Tracheophyta</taxon>
        <taxon>Spermatophyta</taxon>
        <taxon>Magnoliopsida</taxon>
        <taxon>eudicotyledons</taxon>
        <taxon>Gunneridae</taxon>
        <taxon>Pentapetalae</taxon>
        <taxon>asterids</taxon>
        <taxon>lamiids</taxon>
        <taxon>Solanales</taxon>
        <taxon>Solanaceae</taxon>
        <taxon>Solanoideae</taxon>
        <taxon>Datureae</taxon>
        <taxon>Datura</taxon>
    </lineage>
</organism>
<dbReference type="Proteomes" id="UP000823775">
    <property type="component" value="Unassembled WGS sequence"/>
</dbReference>
<evidence type="ECO:0000313" key="1">
    <source>
        <dbReference type="EMBL" id="MCD9560278.1"/>
    </source>
</evidence>
<evidence type="ECO:0000313" key="2">
    <source>
        <dbReference type="Proteomes" id="UP000823775"/>
    </source>
</evidence>
<name>A0ABS8UN51_DATST</name>
<keyword evidence="2" id="KW-1185">Reference proteome</keyword>
<dbReference type="EMBL" id="JACEIK010002294">
    <property type="protein sequence ID" value="MCD9560278.1"/>
    <property type="molecule type" value="Genomic_DNA"/>
</dbReference>
<gene>
    <name evidence="1" type="ORF">HAX54_018800</name>
</gene>
<proteinExistence type="predicted"/>
<accession>A0ABS8UN51</accession>
<protein>
    <submittedName>
        <fullName evidence="1">Uncharacterized protein</fullName>
    </submittedName>
</protein>
<sequence length="138" mass="15714">MSRRPIEQVKQKLDKKGGNRCLTGEKSEAFRDTPIWHGCEPVHLEELENERKKSPALEPAKRQYSLAIASLVRVEGLNINCILLMYEFILVENMRTDRWRVTSESPVKIGETLVEAQVRGLRIEAIAQHPQFTGLCGS</sequence>